<keyword evidence="4 6" id="KW-0175">Coiled coil</keyword>
<evidence type="ECO:0000256" key="2">
    <source>
        <dbReference type="ARBA" id="ARBA00022618"/>
    </source>
</evidence>
<keyword evidence="1 6" id="KW-0963">Cytoplasm</keyword>
<feature type="coiled-coil region" evidence="6">
    <location>
        <begin position="32"/>
        <end position="66"/>
    </location>
</feature>
<keyword evidence="5 6" id="KW-0131">Cell cycle</keyword>
<comment type="subcellular location">
    <subcellularLocation>
        <location evidence="6">Cytoplasm</location>
    </subcellularLocation>
    <text evidence="6">Shuttles between the lateral wall and the division site in a cell cycle-dependent manner.</text>
</comment>
<name>A0A429ZKP1_9ENTE</name>
<keyword evidence="8" id="KW-1185">Reference proteome</keyword>
<evidence type="ECO:0000256" key="3">
    <source>
        <dbReference type="ARBA" id="ARBA00022960"/>
    </source>
</evidence>
<dbReference type="GO" id="GO:0051301">
    <property type="term" value="P:cell division"/>
    <property type="evidence" value="ECO:0007669"/>
    <property type="project" value="UniProtKB-UniRule"/>
</dbReference>
<proteinExistence type="inferred from homology"/>
<dbReference type="InterPro" id="IPR019933">
    <property type="entry name" value="DivIVA_domain"/>
</dbReference>
<comment type="caution">
    <text evidence="7">The sequence shown here is derived from an EMBL/GenBank/DDBJ whole genome shotgun (WGS) entry which is preliminary data.</text>
</comment>
<evidence type="ECO:0000256" key="4">
    <source>
        <dbReference type="ARBA" id="ARBA00023054"/>
    </source>
</evidence>
<dbReference type="NCBIfam" id="NF010725">
    <property type="entry name" value="PRK14127.1"/>
    <property type="match status" value="1"/>
</dbReference>
<dbReference type="HAMAP" id="MF_02011">
    <property type="entry name" value="GpsB"/>
    <property type="match status" value="1"/>
</dbReference>
<sequence length="142" mass="16204">MTKLNLSAKDILQKEFKSKVRGYDPVEVDEFLDTIIKDYETYNQELLALKEENHRLVNKVDQLTQSQATLSRMKQDVPNPTSVTNFDILKRLSNLEKEVFGKKLEQPSNSDSVNVNEQARASLSSAAQKVLNNDDLGATRRY</sequence>
<dbReference type="AlphaFoldDB" id="A0A429ZKP1"/>
<dbReference type="InterPro" id="IPR007793">
    <property type="entry name" value="DivIVA_fam"/>
</dbReference>
<dbReference type="Pfam" id="PF05103">
    <property type="entry name" value="DivIVA"/>
    <property type="match status" value="1"/>
</dbReference>
<evidence type="ECO:0000256" key="1">
    <source>
        <dbReference type="ARBA" id="ARBA00022490"/>
    </source>
</evidence>
<comment type="similarity">
    <text evidence="6">Belongs to the GpsB family.</text>
</comment>
<dbReference type="Gene3D" id="6.10.250.660">
    <property type="match status" value="1"/>
</dbReference>
<evidence type="ECO:0000256" key="6">
    <source>
        <dbReference type="HAMAP-Rule" id="MF_02011"/>
    </source>
</evidence>
<dbReference type="GO" id="GO:0008360">
    <property type="term" value="P:regulation of cell shape"/>
    <property type="evidence" value="ECO:0007669"/>
    <property type="project" value="UniProtKB-UniRule"/>
</dbReference>
<organism evidence="7 8">
    <name type="scientific">Vagococcus bubulae</name>
    <dbReference type="NCBI Taxonomy" id="1977868"/>
    <lineage>
        <taxon>Bacteria</taxon>
        <taxon>Bacillati</taxon>
        <taxon>Bacillota</taxon>
        <taxon>Bacilli</taxon>
        <taxon>Lactobacillales</taxon>
        <taxon>Enterococcaceae</taxon>
        <taxon>Vagococcus</taxon>
    </lineage>
</organism>
<evidence type="ECO:0000256" key="5">
    <source>
        <dbReference type="ARBA" id="ARBA00023306"/>
    </source>
</evidence>
<evidence type="ECO:0000313" key="7">
    <source>
        <dbReference type="EMBL" id="RST94270.1"/>
    </source>
</evidence>
<comment type="subunit">
    <text evidence="6">Forms polymers through the coiled coil domains. Interacts with PBP1, MreC and EzrA.</text>
</comment>
<dbReference type="InterPro" id="IPR011229">
    <property type="entry name" value="Cell_cycle_GpsB"/>
</dbReference>
<dbReference type="NCBIfam" id="TIGR03544">
    <property type="entry name" value="DivI1A_domain"/>
    <property type="match status" value="1"/>
</dbReference>
<dbReference type="PANTHER" id="PTHR35794:SF1">
    <property type="entry name" value="CELL CYCLE PROTEIN GPSB"/>
    <property type="match status" value="1"/>
</dbReference>
<dbReference type="RefSeq" id="WP_125957615.1">
    <property type="nucleotide sequence ID" value="NZ_JAQEJV010000010.1"/>
</dbReference>
<accession>A0A429ZKP1</accession>
<dbReference type="OrthoDB" id="389699at2"/>
<dbReference type="Proteomes" id="UP000288490">
    <property type="component" value="Unassembled WGS sequence"/>
</dbReference>
<gene>
    <name evidence="6" type="primary">gpsB</name>
    <name evidence="7" type="ORF">CBF36_06440</name>
</gene>
<keyword evidence="2 6" id="KW-0132">Cell division</keyword>
<comment type="function">
    <text evidence="6">Divisome component that associates with the complex late in its assembly, after the Z-ring is formed, and is dependent on DivIC and PBP2B for its recruitment to the divisome. Together with EzrA, is a key component of the system that regulates PBP1 localization during cell cycle progression. Its main role could be the removal of PBP1 from the cell pole after pole maturation is completed. Also contributes to the recruitment of PBP1 to the division complex. Not essential for septum formation.</text>
</comment>
<evidence type="ECO:0000313" key="8">
    <source>
        <dbReference type="Proteomes" id="UP000288490"/>
    </source>
</evidence>
<keyword evidence="3 6" id="KW-0133">Cell shape</keyword>
<reference evidence="7 8" key="1">
    <citation type="submission" date="2017-05" db="EMBL/GenBank/DDBJ databases">
        <title>Vagococcus spp. assemblies.</title>
        <authorList>
            <person name="Gulvik C.A."/>
        </authorList>
    </citation>
    <scope>NUCLEOTIDE SEQUENCE [LARGE SCALE GENOMIC DNA]</scope>
    <source>
        <strain evidence="7 8">SS1994</strain>
    </source>
</reference>
<dbReference type="PANTHER" id="PTHR35794">
    <property type="entry name" value="CELL DIVISION PROTEIN DIVIVA"/>
    <property type="match status" value="1"/>
</dbReference>
<protein>
    <recommendedName>
        <fullName evidence="6">Cell cycle protein GpsB</fullName>
    </recommendedName>
    <alternativeName>
        <fullName evidence="6">Guiding PBP1-shuttling protein</fullName>
    </alternativeName>
</protein>
<dbReference type="EMBL" id="NGJT01000009">
    <property type="protein sequence ID" value="RST94270.1"/>
    <property type="molecule type" value="Genomic_DNA"/>
</dbReference>
<dbReference type="GO" id="GO:0005737">
    <property type="term" value="C:cytoplasm"/>
    <property type="evidence" value="ECO:0007669"/>
    <property type="project" value="UniProtKB-SubCell"/>
</dbReference>